<organism evidence="2 3">
    <name type="scientific">Carnegiea gigantea</name>
    <dbReference type="NCBI Taxonomy" id="171969"/>
    <lineage>
        <taxon>Eukaryota</taxon>
        <taxon>Viridiplantae</taxon>
        <taxon>Streptophyta</taxon>
        <taxon>Embryophyta</taxon>
        <taxon>Tracheophyta</taxon>
        <taxon>Spermatophyta</taxon>
        <taxon>Magnoliopsida</taxon>
        <taxon>eudicotyledons</taxon>
        <taxon>Gunneridae</taxon>
        <taxon>Pentapetalae</taxon>
        <taxon>Caryophyllales</taxon>
        <taxon>Cactineae</taxon>
        <taxon>Cactaceae</taxon>
        <taxon>Cactoideae</taxon>
        <taxon>Echinocereeae</taxon>
        <taxon>Carnegiea</taxon>
    </lineage>
</organism>
<comment type="caution">
    <text evidence="2">The sequence shown here is derived from an EMBL/GenBank/DDBJ whole genome shotgun (WGS) entry which is preliminary data.</text>
</comment>
<keyword evidence="3" id="KW-1185">Reference proteome</keyword>
<evidence type="ECO:0000256" key="1">
    <source>
        <dbReference type="SAM" id="SignalP"/>
    </source>
</evidence>
<dbReference type="AlphaFoldDB" id="A0A9Q1QF81"/>
<evidence type="ECO:0000313" key="3">
    <source>
        <dbReference type="Proteomes" id="UP001153076"/>
    </source>
</evidence>
<sequence>MRVRLKVLRSYAIFSLLGVSVTPQEMGFIGTNFTNDMAYHVRDTFYWVRRGSMWPPSPLPEDYDDLCPNFDPYEVEKITWEAQIPELMQATFYAMVLGVAFDCGVVSRAETMLLRLCWRACVGGTLVTRWTPRLISMRWASGGSRATLDNPHRLKGLRRVGGPRTEWRRSSHPPAPLPEDCLSLCPDIDRAKAEETAQGAHISKIV</sequence>
<gene>
    <name evidence="2" type="ORF">Cgig2_013589</name>
</gene>
<accession>A0A9Q1QF81</accession>
<feature type="chain" id="PRO_5040321356" evidence="1">
    <location>
        <begin position="24"/>
        <end position="206"/>
    </location>
</feature>
<reference evidence="2" key="1">
    <citation type="submission" date="2022-04" db="EMBL/GenBank/DDBJ databases">
        <title>Carnegiea gigantea Genome sequencing and assembly v2.</title>
        <authorList>
            <person name="Copetti D."/>
            <person name="Sanderson M.J."/>
            <person name="Burquez A."/>
            <person name="Wojciechowski M.F."/>
        </authorList>
    </citation>
    <scope>NUCLEOTIDE SEQUENCE</scope>
    <source>
        <strain evidence="2">SGP5-SGP5p</strain>
        <tissue evidence="2">Aerial part</tissue>
    </source>
</reference>
<protein>
    <submittedName>
        <fullName evidence="2">Uncharacterized protein</fullName>
    </submittedName>
</protein>
<dbReference type="Proteomes" id="UP001153076">
    <property type="component" value="Unassembled WGS sequence"/>
</dbReference>
<keyword evidence="1" id="KW-0732">Signal</keyword>
<name>A0A9Q1QF81_9CARY</name>
<evidence type="ECO:0000313" key="2">
    <source>
        <dbReference type="EMBL" id="KAJ8439962.1"/>
    </source>
</evidence>
<dbReference type="EMBL" id="JAKOGI010000204">
    <property type="protein sequence ID" value="KAJ8439962.1"/>
    <property type="molecule type" value="Genomic_DNA"/>
</dbReference>
<feature type="signal peptide" evidence="1">
    <location>
        <begin position="1"/>
        <end position="23"/>
    </location>
</feature>
<proteinExistence type="predicted"/>